<dbReference type="OMA" id="KVDTEYA"/>
<dbReference type="AlphaFoldDB" id="A0A2Z5Y4M1"/>
<dbReference type="Proteomes" id="UP000269226">
    <property type="component" value="Plasmid pMP1"/>
</dbReference>
<dbReference type="RefSeq" id="WP_013774678.1">
    <property type="nucleotide sequence ID" value="NZ_AP018493.1"/>
</dbReference>
<evidence type="ECO:0000313" key="1">
    <source>
        <dbReference type="EMBL" id="BBC61862.1"/>
    </source>
</evidence>
<sequence>MAGKNLSHINTNIPESKGFKQLIDAPKKKKVQIEGENNFGNNALIKPTSFKKYNGEKTLQAANKKRGRPVIISDKRYKVIVPKKISPALESKLNVLQDYIVELQGVSGRISFDKLVDTLAESYIGNRLSMSKEELARQEIKQKFEELK</sequence>
<evidence type="ECO:0000313" key="2">
    <source>
        <dbReference type="Proteomes" id="UP000269226"/>
    </source>
</evidence>
<dbReference type="EMBL" id="AP018493">
    <property type="protein sequence ID" value="BBC61862.1"/>
    <property type="molecule type" value="Genomic_DNA"/>
</dbReference>
<protein>
    <submittedName>
        <fullName evidence="1">Transcriptional regulator, GntR family domain/aspartate aminotransferase</fullName>
        <ecNumber evidence="1">2.6.1.1</ecNumber>
    </submittedName>
</protein>
<dbReference type="GeneID" id="39499654"/>
<keyword evidence="1" id="KW-0808">Transferase</keyword>
<name>A0A2Z5Y4M1_9ENTE</name>
<dbReference type="EC" id="2.6.1.1" evidence="1"/>
<reference evidence="1 2" key="1">
    <citation type="submission" date="2018-01" db="EMBL/GenBank/DDBJ databases">
        <title>Whole genome sequence of Melissococcus plutonius DAT561.</title>
        <authorList>
            <person name="Okumura K."/>
            <person name="Takamatsu D."/>
            <person name="Okura M."/>
        </authorList>
    </citation>
    <scope>NUCLEOTIDE SEQUENCE [LARGE SCALE GENOMIC DNA]</scope>
    <source>
        <strain evidence="1 2">DAT561</strain>
        <plasmid evidence="2">pmp1 dat561 dna</plasmid>
    </source>
</reference>
<gene>
    <name evidence="1" type="ORF">DAT561_p1162</name>
</gene>
<keyword evidence="1" id="KW-0614">Plasmid</keyword>
<accession>A0A2Z5Y4M1</accession>
<proteinExistence type="predicted"/>
<keyword evidence="1" id="KW-0032">Aminotransferase</keyword>
<organism evidence="1 2">
    <name type="scientific">Melissococcus plutonius</name>
    <dbReference type="NCBI Taxonomy" id="33970"/>
    <lineage>
        <taxon>Bacteria</taxon>
        <taxon>Bacillati</taxon>
        <taxon>Bacillota</taxon>
        <taxon>Bacilli</taxon>
        <taxon>Lactobacillales</taxon>
        <taxon>Enterococcaceae</taxon>
        <taxon>Melissococcus</taxon>
    </lineage>
</organism>
<dbReference type="GO" id="GO:0004069">
    <property type="term" value="F:L-aspartate:2-oxoglutarate aminotransferase activity"/>
    <property type="evidence" value="ECO:0007669"/>
    <property type="project" value="UniProtKB-EC"/>
</dbReference>
<geneLocation type="plasmid" evidence="2">
    <name>pmp1 dat561 dna</name>
</geneLocation>